<comment type="similarity">
    <text evidence="2 12">Belongs to the RNA methyltransferase RsmE family.</text>
</comment>
<evidence type="ECO:0000256" key="7">
    <source>
        <dbReference type="ARBA" id="ARBA00022603"/>
    </source>
</evidence>
<keyword evidence="5 12" id="KW-0963">Cytoplasm</keyword>
<comment type="caution">
    <text evidence="15">The sequence shown here is derived from an EMBL/GenBank/DDBJ whole genome shotgun (WGS) entry which is preliminary data.</text>
</comment>
<dbReference type="AlphaFoldDB" id="A0A069RDE4"/>
<keyword evidence="8 12" id="KW-0808">Transferase</keyword>
<evidence type="ECO:0000313" key="16">
    <source>
        <dbReference type="Proteomes" id="UP000027946"/>
    </source>
</evidence>
<evidence type="ECO:0000256" key="5">
    <source>
        <dbReference type="ARBA" id="ARBA00022490"/>
    </source>
</evidence>
<feature type="domain" description="Ribosomal RNA small subunit methyltransferase E methyltransferase" evidence="13">
    <location>
        <begin position="76"/>
        <end position="242"/>
    </location>
</feature>
<dbReference type="OrthoDB" id="9815641at2"/>
<evidence type="ECO:0000256" key="4">
    <source>
        <dbReference type="ARBA" id="ARBA00013673"/>
    </source>
</evidence>
<proteinExistence type="inferred from homology"/>
<sequence>MDRFFVFENDIDEAEGKCSITNSEDVKHIAKVLRLKEGDEVEVCNGKNREFLCEIESVSKSSVDLAIKREIDVNRESPVSVTIYQGLPKAQKFELIVQKLTEVGVSRIVPVITERTVVKLSSQKEEKKSGRWEKIIHSAAKQSKRGVLPVLEGAMNLKDAMEDIKGNELNIVPYENESAVGIKQTLREKGSEAKSVGIFIGPEGGFEEEEIHVLSENGVVPVTLGKRILRTETASIVSAAIVLYELSDLG</sequence>
<accession>A0A069RDE4</accession>
<evidence type="ECO:0000256" key="12">
    <source>
        <dbReference type="PIRNR" id="PIRNR015601"/>
    </source>
</evidence>
<dbReference type="GO" id="GO:0070042">
    <property type="term" value="F:rRNA (uridine-N3-)-methyltransferase activity"/>
    <property type="evidence" value="ECO:0007669"/>
    <property type="project" value="TreeGrafter"/>
</dbReference>
<reference evidence="15 16" key="1">
    <citation type="submission" date="2014-03" db="EMBL/GenBank/DDBJ databases">
        <title>Genome sequence of Clostridium litorale W6, DSM 5388.</title>
        <authorList>
            <person name="Poehlein A."/>
            <person name="Jagirdar A."/>
            <person name="Khonsari B."/>
            <person name="Chibani C.M."/>
            <person name="Gutierrez Gutierrez D.A."/>
            <person name="Davydova E."/>
            <person name="Alghaithi H.S."/>
            <person name="Nair K.P."/>
            <person name="Dhamotharan K."/>
            <person name="Chandran L."/>
            <person name="G W."/>
            <person name="Daniel R."/>
        </authorList>
    </citation>
    <scope>NUCLEOTIDE SEQUENCE [LARGE SCALE GENOMIC DNA]</scope>
    <source>
        <strain evidence="15 16">W6</strain>
    </source>
</reference>
<dbReference type="InterPro" id="IPR029026">
    <property type="entry name" value="tRNA_m1G_MTases_N"/>
</dbReference>
<evidence type="ECO:0000256" key="1">
    <source>
        <dbReference type="ARBA" id="ARBA00004496"/>
    </source>
</evidence>
<evidence type="ECO:0000259" key="13">
    <source>
        <dbReference type="Pfam" id="PF04452"/>
    </source>
</evidence>
<dbReference type="Pfam" id="PF20260">
    <property type="entry name" value="PUA_4"/>
    <property type="match status" value="1"/>
</dbReference>
<dbReference type="GO" id="GO:0070475">
    <property type="term" value="P:rRNA base methylation"/>
    <property type="evidence" value="ECO:0007669"/>
    <property type="project" value="TreeGrafter"/>
</dbReference>
<keyword evidence="6 12" id="KW-0698">rRNA processing</keyword>
<dbReference type="Pfam" id="PF04452">
    <property type="entry name" value="Methyltrans_RNA"/>
    <property type="match status" value="1"/>
</dbReference>
<evidence type="ECO:0000256" key="3">
    <source>
        <dbReference type="ARBA" id="ARBA00012328"/>
    </source>
</evidence>
<evidence type="ECO:0000256" key="11">
    <source>
        <dbReference type="ARBA" id="ARBA00047944"/>
    </source>
</evidence>
<evidence type="ECO:0000313" key="15">
    <source>
        <dbReference type="EMBL" id="KDR95061.1"/>
    </source>
</evidence>
<evidence type="ECO:0000256" key="10">
    <source>
        <dbReference type="ARBA" id="ARBA00025699"/>
    </source>
</evidence>
<keyword evidence="9 12" id="KW-0949">S-adenosyl-L-methionine</keyword>
<comment type="subcellular location">
    <subcellularLocation>
        <location evidence="1 12">Cytoplasm</location>
    </subcellularLocation>
</comment>
<keyword evidence="16" id="KW-1185">Reference proteome</keyword>
<dbReference type="GO" id="GO:0005737">
    <property type="term" value="C:cytoplasm"/>
    <property type="evidence" value="ECO:0007669"/>
    <property type="project" value="UniProtKB-SubCell"/>
</dbReference>
<dbReference type="EC" id="2.1.1.193" evidence="3 12"/>
<dbReference type="PANTHER" id="PTHR30027">
    <property type="entry name" value="RIBOSOMAL RNA SMALL SUBUNIT METHYLTRANSFERASE E"/>
    <property type="match status" value="1"/>
</dbReference>
<evidence type="ECO:0000256" key="2">
    <source>
        <dbReference type="ARBA" id="ARBA00005528"/>
    </source>
</evidence>
<dbReference type="STRING" id="1121324.CLIT_11c00900"/>
<comment type="function">
    <text evidence="10 12">Specifically methylates the N3 position of the uracil ring of uridine 1498 (m3U1498) in 16S rRNA. Acts on the fully assembled 30S ribosomal subunit.</text>
</comment>
<dbReference type="InterPro" id="IPR029028">
    <property type="entry name" value="Alpha/beta_knot_MTases"/>
</dbReference>
<keyword evidence="7 12" id="KW-0489">Methyltransferase</keyword>
<evidence type="ECO:0000256" key="9">
    <source>
        <dbReference type="ARBA" id="ARBA00022691"/>
    </source>
</evidence>
<dbReference type="InterPro" id="IPR015947">
    <property type="entry name" value="PUA-like_sf"/>
</dbReference>
<dbReference type="NCBIfam" id="TIGR00046">
    <property type="entry name" value="RsmE family RNA methyltransferase"/>
    <property type="match status" value="1"/>
</dbReference>
<feature type="domain" description="Ribosomal RNA small subunit methyltransferase E PUA-like" evidence="14">
    <location>
        <begin position="21"/>
        <end position="67"/>
    </location>
</feature>
<protein>
    <recommendedName>
        <fullName evidence="4 12">Ribosomal RNA small subunit methyltransferase E</fullName>
        <ecNumber evidence="3 12">2.1.1.193</ecNumber>
    </recommendedName>
</protein>
<dbReference type="CDD" id="cd18084">
    <property type="entry name" value="RsmE-like"/>
    <property type="match status" value="1"/>
</dbReference>
<dbReference type="RefSeq" id="WP_038264963.1">
    <property type="nucleotide sequence ID" value="NZ_FSRH01000002.1"/>
</dbReference>
<dbReference type="PIRSF" id="PIRSF015601">
    <property type="entry name" value="MTase_slr0722"/>
    <property type="match status" value="1"/>
</dbReference>
<dbReference type="NCBIfam" id="NF008692">
    <property type="entry name" value="PRK11713.1-5"/>
    <property type="match status" value="1"/>
</dbReference>
<evidence type="ECO:0000256" key="6">
    <source>
        <dbReference type="ARBA" id="ARBA00022552"/>
    </source>
</evidence>
<name>A0A069RDE4_PEPLI</name>
<dbReference type="Gene3D" id="3.40.1280.10">
    <property type="match status" value="1"/>
</dbReference>
<dbReference type="SUPFAM" id="SSF88697">
    <property type="entry name" value="PUA domain-like"/>
    <property type="match status" value="1"/>
</dbReference>
<organism evidence="15 16">
    <name type="scientific">Peptoclostridium litorale DSM 5388</name>
    <dbReference type="NCBI Taxonomy" id="1121324"/>
    <lineage>
        <taxon>Bacteria</taxon>
        <taxon>Bacillati</taxon>
        <taxon>Bacillota</taxon>
        <taxon>Clostridia</taxon>
        <taxon>Peptostreptococcales</taxon>
        <taxon>Peptoclostridiaceae</taxon>
        <taxon>Peptoclostridium</taxon>
    </lineage>
</organism>
<dbReference type="InterPro" id="IPR046887">
    <property type="entry name" value="RsmE_PUA-like"/>
</dbReference>
<comment type="catalytic activity">
    <reaction evidence="11 12">
        <text>uridine(1498) in 16S rRNA + S-adenosyl-L-methionine = N(3)-methyluridine(1498) in 16S rRNA + S-adenosyl-L-homocysteine + H(+)</text>
        <dbReference type="Rhea" id="RHEA:42920"/>
        <dbReference type="Rhea" id="RHEA-COMP:10283"/>
        <dbReference type="Rhea" id="RHEA-COMP:10284"/>
        <dbReference type="ChEBI" id="CHEBI:15378"/>
        <dbReference type="ChEBI" id="CHEBI:57856"/>
        <dbReference type="ChEBI" id="CHEBI:59789"/>
        <dbReference type="ChEBI" id="CHEBI:65315"/>
        <dbReference type="ChEBI" id="CHEBI:74502"/>
        <dbReference type="EC" id="2.1.1.193"/>
    </reaction>
</comment>
<gene>
    <name evidence="15" type="primary">rsmE</name>
    <name evidence="15" type="ORF">CLIT_11c00900</name>
</gene>
<dbReference type="Proteomes" id="UP000027946">
    <property type="component" value="Unassembled WGS sequence"/>
</dbReference>
<evidence type="ECO:0000256" key="8">
    <source>
        <dbReference type="ARBA" id="ARBA00022679"/>
    </source>
</evidence>
<dbReference type="EMBL" id="JJMM01000011">
    <property type="protein sequence ID" value="KDR95061.1"/>
    <property type="molecule type" value="Genomic_DNA"/>
</dbReference>
<dbReference type="InterPro" id="IPR006700">
    <property type="entry name" value="RsmE"/>
</dbReference>
<evidence type="ECO:0000259" key="14">
    <source>
        <dbReference type="Pfam" id="PF20260"/>
    </source>
</evidence>
<dbReference type="InterPro" id="IPR046886">
    <property type="entry name" value="RsmE_MTase_dom"/>
</dbReference>
<dbReference type="PANTHER" id="PTHR30027:SF3">
    <property type="entry name" value="16S RRNA (URACIL(1498)-N(3))-METHYLTRANSFERASE"/>
    <property type="match status" value="1"/>
</dbReference>
<dbReference type="eggNOG" id="COG1385">
    <property type="taxonomic scope" value="Bacteria"/>
</dbReference>
<dbReference type="SUPFAM" id="SSF75217">
    <property type="entry name" value="alpha/beta knot"/>
    <property type="match status" value="1"/>
</dbReference>